<dbReference type="PANTHER" id="PTHR38478:SF1">
    <property type="entry name" value="ZINC DEPENDENT METALLOPROTEASE DOMAIN LIPOPROTEIN"/>
    <property type="match status" value="1"/>
</dbReference>
<gene>
    <name evidence="2" type="ORF">RT723_14185</name>
</gene>
<dbReference type="InterPro" id="IPR032534">
    <property type="entry name" value="EcxA_zinc-bd"/>
</dbReference>
<proteinExistence type="predicted"/>
<keyword evidence="2" id="KW-0482">Metalloprotease</keyword>
<dbReference type="InterPro" id="IPR024079">
    <property type="entry name" value="MetalloPept_cat_dom_sf"/>
</dbReference>
<keyword evidence="3" id="KW-1185">Reference proteome</keyword>
<sequence length="474" mass="52987">MLPEDADPMDVRYNTIQWVHRATRGWSYGSSVIDPRTGEILKGHVTLGSLRVRQDYLIAQGLTAPFTSDNPDTSAIKEMALARIRQLSAHEVGHTLGIAHNFSASVNNRASVMDYPHPLVTIKDGKIDLSNAYDDKIGVWDEYVIKYGYSQFPDNNTEQQELASLVARTKQQGFLYMSDPDARPLSGANPEGHLWDNGDNPVVELERMLDVRKLALNNFGLDNLASGRDVSDLQEILIPIYLFHRFQTTAAAKVIAGVDYSYQVKSDNELGAKAVNFDQQQQALNAILRTLTPQELVIPKHIVELIPPKSYGSYRNRESAPSKTGLVFDPIELASASAQHSLNALLNPARLNRISQQVALHSETPTWSLPLYLTQIINATVKADSDAGVNHLLHKRVAALTIESLMKTLLNEQTSIEVKAEIFESLHELNTWLSSYSRKNSFNNLLSYHLAWYFEHRQWLPLITPTAMPPGSPI</sequence>
<protein>
    <submittedName>
        <fullName evidence="2">Zinc-dependent metalloprotease</fullName>
    </submittedName>
</protein>
<dbReference type="Pfam" id="PF16313">
    <property type="entry name" value="DUF4953"/>
    <property type="match status" value="1"/>
</dbReference>
<name>A0ABU3R3L0_9GAMM</name>
<evidence type="ECO:0000313" key="3">
    <source>
        <dbReference type="Proteomes" id="UP001257914"/>
    </source>
</evidence>
<dbReference type="SUPFAM" id="SSF55486">
    <property type="entry name" value="Metalloproteases ('zincins'), catalytic domain"/>
    <property type="match status" value="1"/>
</dbReference>
<keyword evidence="2" id="KW-0378">Hydrolase</keyword>
<feature type="domain" description="EcxA zinc-binding" evidence="1">
    <location>
        <begin position="77"/>
        <end position="385"/>
    </location>
</feature>
<dbReference type="Proteomes" id="UP001257914">
    <property type="component" value="Unassembled WGS sequence"/>
</dbReference>
<comment type="caution">
    <text evidence="2">The sequence shown here is derived from an EMBL/GenBank/DDBJ whole genome shotgun (WGS) entry which is preliminary data.</text>
</comment>
<dbReference type="CDD" id="cd04276">
    <property type="entry name" value="ZnMc_MMP_like_2"/>
    <property type="match status" value="1"/>
</dbReference>
<dbReference type="PANTHER" id="PTHR38478">
    <property type="entry name" value="PEPTIDASE M1A AND M12B"/>
    <property type="match status" value="1"/>
</dbReference>
<reference evidence="2 3" key="1">
    <citation type="submission" date="2023-10" db="EMBL/GenBank/DDBJ databases">
        <title>Psychrosphaera aquimaarina strain SW33 isolated from seawater.</title>
        <authorList>
            <person name="Bayburt H."/>
            <person name="Kim J.M."/>
            <person name="Choi B.J."/>
            <person name="Jeon C.O."/>
        </authorList>
    </citation>
    <scope>NUCLEOTIDE SEQUENCE [LARGE SCALE GENOMIC DNA]</scope>
    <source>
        <strain evidence="2 3">KCTC 52743</strain>
    </source>
</reference>
<accession>A0ABU3R3L0</accession>
<evidence type="ECO:0000313" key="2">
    <source>
        <dbReference type="EMBL" id="MDU0114119.1"/>
    </source>
</evidence>
<dbReference type="EMBL" id="JAWCUA010000010">
    <property type="protein sequence ID" value="MDU0114119.1"/>
    <property type="molecule type" value="Genomic_DNA"/>
</dbReference>
<evidence type="ECO:0000259" key="1">
    <source>
        <dbReference type="Pfam" id="PF16313"/>
    </source>
</evidence>
<keyword evidence="2" id="KW-0645">Protease</keyword>
<organism evidence="2 3">
    <name type="scientific">Psychrosphaera aquimarina</name>
    <dbReference type="NCBI Taxonomy" id="2044854"/>
    <lineage>
        <taxon>Bacteria</taxon>
        <taxon>Pseudomonadati</taxon>
        <taxon>Pseudomonadota</taxon>
        <taxon>Gammaproteobacteria</taxon>
        <taxon>Alteromonadales</taxon>
        <taxon>Pseudoalteromonadaceae</taxon>
        <taxon>Psychrosphaera</taxon>
    </lineage>
</organism>
<dbReference type="InterPro" id="IPR034032">
    <property type="entry name" value="Zn_MMP-like_bac"/>
</dbReference>
<dbReference type="Gene3D" id="3.40.390.10">
    <property type="entry name" value="Collagenase (Catalytic Domain)"/>
    <property type="match status" value="1"/>
</dbReference>
<dbReference type="GO" id="GO:0008237">
    <property type="term" value="F:metallopeptidase activity"/>
    <property type="evidence" value="ECO:0007669"/>
    <property type="project" value="UniProtKB-KW"/>
</dbReference>